<evidence type="ECO:0000313" key="1">
    <source>
        <dbReference type="EMBL" id="CCF59396.1"/>
    </source>
</evidence>
<dbReference type="KEGG" id="kaf:KAFR_0G03640"/>
<dbReference type="EMBL" id="HE650827">
    <property type="protein sequence ID" value="CCF59396.1"/>
    <property type="molecule type" value="Genomic_DNA"/>
</dbReference>
<dbReference type="GeneID" id="13887375"/>
<dbReference type="AlphaFoldDB" id="H2AYE6"/>
<proteinExistence type="predicted"/>
<sequence>MIGVTQNRNGDDSVMSDVDLTNLHSFSSVTSTSTVQDQLFSKSEDELLFSQNKRIKLKDLSCGGTLIENSSHVLNYIYDAANELENPCITEFHDKKKDHSVTLLLAPDSKEVLISDLNAQLRSSIYENSTDLSMGRIRKVETSATATISGKVVINVENSWYPLLIKSFKVKLCCYTTEMVNYIDKDQKIYRPLNGDLDDLSNCKERTSFAYLNKYCSENPINMLPLQQISIDLIKVGEADCTKLLLLSKGKYAFPFTINIRPNEFPADLNTMFGKTCYRVESLISLHNIEKKGADREDQIILTEKINFSRVLPMMEINMRYEPSSVMGAWDRAQLFYEISLSTRIFEINRKFNLSFEYYTLVPNFHVKKMAISLIQYVTIPSVVVNDTPDYYFFDYSTKLTKTIRYVYKLREFKMEEKNGVGYNEETGEKIKAPKLCEIQDLVISNFIDEEKRLKNSISPFYFEESSINKGMARIKVTHKLTVTLTIEKNGGKNETVLLIIKIPVLLVGPGMLENLTLPKYEPFQSLHDISNNQAPPYSHGTTNNM</sequence>
<dbReference type="Gene3D" id="2.60.40.640">
    <property type="match status" value="1"/>
</dbReference>
<accession>H2AYE6</accession>
<protein>
    <recommendedName>
        <fullName evidence="3">Arrestin C-terminal-like domain-containing protein</fullName>
    </recommendedName>
</protein>
<dbReference type="RefSeq" id="XP_003958531.1">
    <property type="nucleotide sequence ID" value="XM_003958482.1"/>
</dbReference>
<dbReference type="InParanoid" id="H2AYE6"/>
<dbReference type="InterPro" id="IPR014752">
    <property type="entry name" value="Arrestin-like_C"/>
</dbReference>
<reference evidence="1 2" key="1">
    <citation type="journal article" date="2011" name="Proc. Natl. Acad. Sci. U.S.A.">
        <title>Evolutionary erosion of yeast sex chromosomes by mating-type switching accidents.</title>
        <authorList>
            <person name="Gordon J.L."/>
            <person name="Armisen D."/>
            <person name="Proux-Wera E."/>
            <person name="Oheigeartaigh S.S."/>
            <person name="Byrne K.P."/>
            <person name="Wolfe K.H."/>
        </authorList>
    </citation>
    <scope>NUCLEOTIDE SEQUENCE [LARGE SCALE GENOMIC DNA]</scope>
    <source>
        <strain evidence="2">ATCC 22294 / BCRC 22015 / CBS 2517 / CECT 1963 / NBRC 1671 / NRRL Y-8276</strain>
    </source>
</reference>
<organism evidence="1 2">
    <name type="scientific">Kazachstania africana (strain ATCC 22294 / BCRC 22015 / CBS 2517 / CECT 1963 / NBRC 1671 / NRRL Y-8276)</name>
    <name type="common">Yeast</name>
    <name type="synonym">Kluyveromyces africanus</name>
    <dbReference type="NCBI Taxonomy" id="1071382"/>
    <lineage>
        <taxon>Eukaryota</taxon>
        <taxon>Fungi</taxon>
        <taxon>Dikarya</taxon>
        <taxon>Ascomycota</taxon>
        <taxon>Saccharomycotina</taxon>
        <taxon>Saccharomycetes</taxon>
        <taxon>Saccharomycetales</taxon>
        <taxon>Saccharomycetaceae</taxon>
        <taxon>Kazachstania</taxon>
    </lineage>
</organism>
<dbReference type="Proteomes" id="UP000005220">
    <property type="component" value="Chromosome 7"/>
</dbReference>
<evidence type="ECO:0000313" key="2">
    <source>
        <dbReference type="Proteomes" id="UP000005220"/>
    </source>
</evidence>
<dbReference type="eggNOG" id="ENOG502S0PG">
    <property type="taxonomic scope" value="Eukaryota"/>
</dbReference>
<name>H2AYE6_KAZAF</name>
<gene>
    <name evidence="1" type="primary">KAFR0G03640</name>
    <name evidence="1" type="ORF">KAFR_0G03640</name>
</gene>
<dbReference type="HOGENOM" id="CLU_038191_0_0_1"/>
<dbReference type="FunCoup" id="H2AYE6">
    <property type="interactions" value="37"/>
</dbReference>
<evidence type="ECO:0008006" key="3">
    <source>
        <dbReference type="Google" id="ProtNLM"/>
    </source>
</evidence>
<keyword evidence="2" id="KW-1185">Reference proteome</keyword>
<dbReference type="OrthoDB" id="4061472at2759"/>